<evidence type="ECO:0000256" key="1">
    <source>
        <dbReference type="SAM" id="Phobius"/>
    </source>
</evidence>
<dbReference type="PANTHER" id="PTHR42069:SF1">
    <property type="entry name" value="MARVEL DOMAIN-CONTAINING PROTEIN"/>
    <property type="match status" value="1"/>
</dbReference>
<feature type="non-terminal residue" evidence="2">
    <location>
        <position position="247"/>
    </location>
</feature>
<keyword evidence="1" id="KW-1133">Transmembrane helix</keyword>
<feature type="transmembrane region" description="Helical" evidence="1">
    <location>
        <begin position="83"/>
        <end position="108"/>
    </location>
</feature>
<evidence type="ECO:0000313" key="2">
    <source>
        <dbReference type="EMBL" id="RPB23108.1"/>
    </source>
</evidence>
<dbReference type="EMBL" id="ML121548">
    <property type="protein sequence ID" value="RPB23108.1"/>
    <property type="molecule type" value="Genomic_DNA"/>
</dbReference>
<evidence type="ECO:0008006" key="4">
    <source>
        <dbReference type="Google" id="ProtNLM"/>
    </source>
</evidence>
<organism evidence="2 3">
    <name type="scientific">Terfezia boudieri ATCC MYA-4762</name>
    <dbReference type="NCBI Taxonomy" id="1051890"/>
    <lineage>
        <taxon>Eukaryota</taxon>
        <taxon>Fungi</taxon>
        <taxon>Dikarya</taxon>
        <taxon>Ascomycota</taxon>
        <taxon>Pezizomycotina</taxon>
        <taxon>Pezizomycetes</taxon>
        <taxon>Pezizales</taxon>
        <taxon>Pezizaceae</taxon>
        <taxon>Terfezia</taxon>
    </lineage>
</organism>
<keyword evidence="3" id="KW-1185">Reference proteome</keyword>
<feature type="non-terminal residue" evidence="2">
    <location>
        <position position="1"/>
    </location>
</feature>
<dbReference type="InParanoid" id="A0A3N4LN62"/>
<feature type="transmembrane region" description="Helical" evidence="1">
    <location>
        <begin position="38"/>
        <end position="63"/>
    </location>
</feature>
<dbReference type="STRING" id="1051890.A0A3N4LN62"/>
<feature type="transmembrane region" description="Helical" evidence="1">
    <location>
        <begin position="188"/>
        <end position="212"/>
    </location>
</feature>
<proteinExistence type="predicted"/>
<dbReference type="Proteomes" id="UP000267821">
    <property type="component" value="Unassembled WGS sequence"/>
</dbReference>
<dbReference type="OrthoDB" id="5420724at2759"/>
<protein>
    <recommendedName>
        <fullName evidence="4">MARVEL domain-containing protein</fullName>
    </recommendedName>
</protein>
<feature type="transmembrane region" description="Helical" evidence="1">
    <location>
        <begin position="120"/>
        <end position="144"/>
    </location>
</feature>
<dbReference type="AlphaFoldDB" id="A0A3N4LN62"/>
<accession>A0A3N4LN62</accession>
<gene>
    <name evidence="2" type="ORF">L211DRAFT_745625</name>
</gene>
<name>A0A3N4LN62_9PEZI</name>
<evidence type="ECO:0000313" key="3">
    <source>
        <dbReference type="Proteomes" id="UP000267821"/>
    </source>
</evidence>
<keyword evidence="1" id="KW-0812">Transmembrane</keyword>
<keyword evidence="1" id="KW-0472">Membrane</keyword>
<reference evidence="2 3" key="1">
    <citation type="journal article" date="2018" name="Nat. Ecol. Evol.">
        <title>Pezizomycetes genomes reveal the molecular basis of ectomycorrhizal truffle lifestyle.</title>
        <authorList>
            <person name="Murat C."/>
            <person name="Payen T."/>
            <person name="Noel B."/>
            <person name="Kuo A."/>
            <person name="Morin E."/>
            <person name="Chen J."/>
            <person name="Kohler A."/>
            <person name="Krizsan K."/>
            <person name="Balestrini R."/>
            <person name="Da Silva C."/>
            <person name="Montanini B."/>
            <person name="Hainaut M."/>
            <person name="Levati E."/>
            <person name="Barry K.W."/>
            <person name="Belfiori B."/>
            <person name="Cichocki N."/>
            <person name="Clum A."/>
            <person name="Dockter R.B."/>
            <person name="Fauchery L."/>
            <person name="Guy J."/>
            <person name="Iotti M."/>
            <person name="Le Tacon F."/>
            <person name="Lindquist E.A."/>
            <person name="Lipzen A."/>
            <person name="Malagnac F."/>
            <person name="Mello A."/>
            <person name="Molinier V."/>
            <person name="Miyauchi S."/>
            <person name="Poulain J."/>
            <person name="Riccioni C."/>
            <person name="Rubini A."/>
            <person name="Sitrit Y."/>
            <person name="Splivallo R."/>
            <person name="Traeger S."/>
            <person name="Wang M."/>
            <person name="Zifcakova L."/>
            <person name="Wipf D."/>
            <person name="Zambonelli A."/>
            <person name="Paolocci F."/>
            <person name="Nowrousian M."/>
            <person name="Ottonello S."/>
            <person name="Baldrian P."/>
            <person name="Spatafora J.W."/>
            <person name="Henrissat B."/>
            <person name="Nagy L.G."/>
            <person name="Aury J.M."/>
            <person name="Wincker P."/>
            <person name="Grigoriev I.V."/>
            <person name="Bonfante P."/>
            <person name="Martin F.M."/>
        </authorList>
    </citation>
    <scope>NUCLEOTIDE SEQUENCE [LARGE SCALE GENOMIC DNA]</scope>
    <source>
        <strain evidence="2 3">ATCC MYA-4762</strain>
    </source>
</reference>
<sequence>PMSATFKEEEAVVKAEDEVTKIDRKDLKVKFRIRIAKVVLRSINFCCSLVVLALISSALYIFHKTVNLPPRNNSPPWAANSATWPQITLCCIAAVSLLLCMSVLFAYWRGGHRRAEKASIYVTAFSIGSFIFAIVMWGIAAGILNGTRAAGKGQDIWGWSCKDNKRRQLFQDDINYALVCLELLSQDWGFVCALIEVCVELFTIGVYAFAFWRIATKRKLRKSMDVRDRARSELWLAKLREQEATNS</sequence>
<dbReference type="PANTHER" id="PTHR42069">
    <property type="entry name" value="HYPHAL ANASTAMOSIS-8 PROTEIN"/>
    <property type="match status" value="1"/>
</dbReference>